<dbReference type="SUPFAM" id="SSF103473">
    <property type="entry name" value="MFS general substrate transporter"/>
    <property type="match status" value="1"/>
</dbReference>
<evidence type="ECO:0000313" key="8">
    <source>
        <dbReference type="Proteomes" id="UP000829560"/>
    </source>
</evidence>
<dbReference type="RefSeq" id="WP_338412578.1">
    <property type="nucleotide sequence ID" value="NZ_CP093310.2"/>
</dbReference>
<sequence>MHAKELLEVERRDIRALHYTWIAFFLTFYVWFNMAPLATSMLAAESYLTPEHIKLFLIANVALTIPGRVVVGMALDRFGPRRVFSVLMIVMAIPTWFFAFGTSAMQLFVSRLFMSIVGRGRLCGRYSYDRALV</sequence>
<feature type="transmembrane region" description="Helical" evidence="6">
    <location>
        <begin position="55"/>
        <end position="75"/>
    </location>
</feature>
<evidence type="ECO:0000256" key="1">
    <source>
        <dbReference type="ARBA" id="ARBA00004141"/>
    </source>
</evidence>
<dbReference type="Proteomes" id="UP000829560">
    <property type="component" value="Chromosome"/>
</dbReference>
<reference evidence="7" key="1">
    <citation type="submission" date="2024-03" db="EMBL/GenBank/DDBJ databases">
        <title>Psychrobacter raelis sp. nov. isolated from a dog with peritonitis.</title>
        <authorList>
            <person name="Schiavone A."/>
            <person name="Manzulli V."/>
            <person name="Camarda A."/>
            <person name="Cafiero M.A."/>
            <person name="Vasco I."/>
            <person name="Marino L."/>
            <person name="Pennuzzi G."/>
            <person name="Serrecchia L."/>
            <person name="Galante D."/>
            <person name="Pugliese N."/>
        </authorList>
    </citation>
    <scope>NUCLEOTIDE SEQUENCE</scope>
    <source>
        <strain evidence="7">PraFG1</strain>
    </source>
</reference>
<keyword evidence="3 6" id="KW-0812">Transmembrane</keyword>
<protein>
    <submittedName>
        <fullName evidence="7">MFS transporter</fullName>
    </submittedName>
</protein>
<evidence type="ECO:0000256" key="5">
    <source>
        <dbReference type="ARBA" id="ARBA00023136"/>
    </source>
</evidence>
<evidence type="ECO:0000256" key="4">
    <source>
        <dbReference type="ARBA" id="ARBA00022989"/>
    </source>
</evidence>
<dbReference type="Gene3D" id="1.20.1250.20">
    <property type="entry name" value="MFS general substrate transporter like domains"/>
    <property type="match status" value="1"/>
</dbReference>
<comment type="subcellular location">
    <subcellularLocation>
        <location evidence="1">Membrane</location>
        <topology evidence="1">Multi-pass membrane protein</topology>
    </subcellularLocation>
</comment>
<dbReference type="PANTHER" id="PTHR23515">
    <property type="entry name" value="HIGH-AFFINITY NITRATE TRANSPORTER 2.3"/>
    <property type="match status" value="1"/>
</dbReference>
<dbReference type="Pfam" id="PF07690">
    <property type="entry name" value="MFS_1"/>
    <property type="match status" value="1"/>
</dbReference>
<accession>A0AAT9PFS7</accession>
<evidence type="ECO:0000313" key="7">
    <source>
        <dbReference type="EMBL" id="UNK05998.2"/>
    </source>
</evidence>
<dbReference type="InterPro" id="IPR036259">
    <property type="entry name" value="MFS_trans_sf"/>
</dbReference>
<comment type="similarity">
    <text evidence="2">Belongs to the major facilitator superfamily. Nitrate/nitrite porter (TC 2.A.1.8) family.</text>
</comment>
<dbReference type="InterPro" id="IPR011701">
    <property type="entry name" value="MFS"/>
</dbReference>
<keyword evidence="4 6" id="KW-1133">Transmembrane helix</keyword>
<dbReference type="KEGG" id="prae:MN210_04635"/>
<feature type="transmembrane region" description="Helical" evidence="6">
    <location>
        <begin position="21"/>
        <end position="43"/>
    </location>
</feature>
<dbReference type="AlphaFoldDB" id="A0AAT9PFS7"/>
<feature type="transmembrane region" description="Helical" evidence="6">
    <location>
        <begin position="87"/>
        <end position="109"/>
    </location>
</feature>
<evidence type="ECO:0000256" key="2">
    <source>
        <dbReference type="ARBA" id="ARBA00008432"/>
    </source>
</evidence>
<keyword evidence="5 6" id="KW-0472">Membrane</keyword>
<evidence type="ECO:0000256" key="3">
    <source>
        <dbReference type="ARBA" id="ARBA00022692"/>
    </source>
</evidence>
<dbReference type="GO" id="GO:0016020">
    <property type="term" value="C:membrane"/>
    <property type="evidence" value="ECO:0007669"/>
    <property type="project" value="UniProtKB-SubCell"/>
</dbReference>
<proteinExistence type="inferred from homology"/>
<dbReference type="GO" id="GO:0015112">
    <property type="term" value="F:nitrate transmembrane transporter activity"/>
    <property type="evidence" value="ECO:0007669"/>
    <property type="project" value="InterPro"/>
</dbReference>
<dbReference type="InterPro" id="IPR044772">
    <property type="entry name" value="NO3_transporter"/>
</dbReference>
<gene>
    <name evidence="7" type="ORF">MN210_04635</name>
</gene>
<organism evidence="7 8">
    <name type="scientific">Psychrobacter raelei</name>
    <dbReference type="NCBI Taxonomy" id="2565531"/>
    <lineage>
        <taxon>Bacteria</taxon>
        <taxon>Pseudomonadati</taxon>
        <taxon>Pseudomonadota</taxon>
        <taxon>Gammaproteobacteria</taxon>
        <taxon>Moraxellales</taxon>
        <taxon>Moraxellaceae</taxon>
        <taxon>Psychrobacter</taxon>
    </lineage>
</organism>
<evidence type="ECO:0000256" key="6">
    <source>
        <dbReference type="SAM" id="Phobius"/>
    </source>
</evidence>
<dbReference type="EMBL" id="CP093310">
    <property type="protein sequence ID" value="UNK05998.2"/>
    <property type="molecule type" value="Genomic_DNA"/>
</dbReference>
<keyword evidence="8" id="KW-1185">Reference proteome</keyword>
<name>A0AAT9PFS7_9GAMM</name>